<dbReference type="EMBL" id="OZ034820">
    <property type="protein sequence ID" value="CAL1400716.1"/>
    <property type="molecule type" value="Genomic_DNA"/>
</dbReference>
<proteinExistence type="predicted"/>
<reference evidence="2 3" key="1">
    <citation type="submission" date="2024-04" db="EMBL/GenBank/DDBJ databases">
        <authorList>
            <person name="Fracassetti M."/>
        </authorList>
    </citation>
    <scope>NUCLEOTIDE SEQUENCE [LARGE SCALE GENOMIC DNA]</scope>
</reference>
<evidence type="ECO:0000313" key="2">
    <source>
        <dbReference type="EMBL" id="CAL1400716.1"/>
    </source>
</evidence>
<feature type="region of interest" description="Disordered" evidence="1">
    <location>
        <begin position="1"/>
        <end position="25"/>
    </location>
</feature>
<accession>A0AAV2FQT1</accession>
<dbReference type="Proteomes" id="UP001497516">
    <property type="component" value="Chromosome 7"/>
</dbReference>
<gene>
    <name evidence="2" type="ORF">LTRI10_LOCUS40826</name>
</gene>
<evidence type="ECO:0000256" key="1">
    <source>
        <dbReference type="SAM" id="MobiDB-lite"/>
    </source>
</evidence>
<dbReference type="AlphaFoldDB" id="A0AAV2FQT1"/>
<name>A0AAV2FQT1_9ROSI</name>
<sequence>MLDSPTLRCDLAEEPSSLDSISQRGGPIIHGFTVRQRPLSGFRVFGRRSFGGFRDSGVGRKEGIGMGNLSSPLSSRRRPFSGFKEEGERKSGIFAFSGQGLGTKEMGVGQRALERREEREAIQ</sequence>
<protein>
    <submittedName>
        <fullName evidence="2">Uncharacterized protein</fullName>
    </submittedName>
</protein>
<organism evidence="2 3">
    <name type="scientific">Linum trigynum</name>
    <dbReference type="NCBI Taxonomy" id="586398"/>
    <lineage>
        <taxon>Eukaryota</taxon>
        <taxon>Viridiplantae</taxon>
        <taxon>Streptophyta</taxon>
        <taxon>Embryophyta</taxon>
        <taxon>Tracheophyta</taxon>
        <taxon>Spermatophyta</taxon>
        <taxon>Magnoliopsida</taxon>
        <taxon>eudicotyledons</taxon>
        <taxon>Gunneridae</taxon>
        <taxon>Pentapetalae</taxon>
        <taxon>rosids</taxon>
        <taxon>fabids</taxon>
        <taxon>Malpighiales</taxon>
        <taxon>Linaceae</taxon>
        <taxon>Linum</taxon>
    </lineage>
</organism>
<evidence type="ECO:0000313" key="3">
    <source>
        <dbReference type="Proteomes" id="UP001497516"/>
    </source>
</evidence>
<keyword evidence="3" id="KW-1185">Reference proteome</keyword>
<feature type="region of interest" description="Disordered" evidence="1">
    <location>
        <begin position="61"/>
        <end position="96"/>
    </location>
</feature>